<evidence type="ECO:0000313" key="1">
    <source>
        <dbReference type="EMBL" id="TFK69721.1"/>
    </source>
</evidence>
<gene>
    <name evidence="1" type="ORF">BDN72DRAFT_839986</name>
</gene>
<name>A0ACD3AWK2_9AGAR</name>
<accession>A0ACD3AWK2</accession>
<dbReference type="Proteomes" id="UP000308600">
    <property type="component" value="Unassembled WGS sequence"/>
</dbReference>
<proteinExistence type="predicted"/>
<organism evidence="1 2">
    <name type="scientific">Pluteus cervinus</name>
    <dbReference type="NCBI Taxonomy" id="181527"/>
    <lineage>
        <taxon>Eukaryota</taxon>
        <taxon>Fungi</taxon>
        <taxon>Dikarya</taxon>
        <taxon>Basidiomycota</taxon>
        <taxon>Agaricomycotina</taxon>
        <taxon>Agaricomycetes</taxon>
        <taxon>Agaricomycetidae</taxon>
        <taxon>Agaricales</taxon>
        <taxon>Pluteineae</taxon>
        <taxon>Pluteaceae</taxon>
        <taxon>Pluteus</taxon>
    </lineage>
</organism>
<protein>
    <submittedName>
        <fullName evidence="1">Uncharacterized protein</fullName>
    </submittedName>
</protein>
<evidence type="ECO:0000313" key="2">
    <source>
        <dbReference type="Proteomes" id="UP000308600"/>
    </source>
</evidence>
<sequence length="243" mass="27684">MPTPDNPQLSRQRIDEEIAELKTRIITLKSFRNTFSPLARLHREIIQEIFVIFSQNPARGSIGRAALLLTWVCQSWRELAHETSELWSYIDYVSVPRLQVALPRTRTRPLTFSASFRPGHCDHLGLFPFLCLGNISRIRSLTICFLSGSSTNTLTFKSPLWATPAPLLVALELRDLSFPPDLFSGTFPALRKLCLARCEFSWDRLPIHGRIEDLSISDPIARNAAEDLLRTLQIMGPEVKRLF</sequence>
<reference evidence="1 2" key="1">
    <citation type="journal article" date="2019" name="Nat. Ecol. Evol.">
        <title>Megaphylogeny resolves global patterns of mushroom evolution.</title>
        <authorList>
            <person name="Varga T."/>
            <person name="Krizsan K."/>
            <person name="Foldi C."/>
            <person name="Dima B."/>
            <person name="Sanchez-Garcia M."/>
            <person name="Sanchez-Ramirez S."/>
            <person name="Szollosi G.J."/>
            <person name="Szarkandi J.G."/>
            <person name="Papp V."/>
            <person name="Albert L."/>
            <person name="Andreopoulos W."/>
            <person name="Angelini C."/>
            <person name="Antonin V."/>
            <person name="Barry K.W."/>
            <person name="Bougher N.L."/>
            <person name="Buchanan P."/>
            <person name="Buyck B."/>
            <person name="Bense V."/>
            <person name="Catcheside P."/>
            <person name="Chovatia M."/>
            <person name="Cooper J."/>
            <person name="Damon W."/>
            <person name="Desjardin D."/>
            <person name="Finy P."/>
            <person name="Geml J."/>
            <person name="Haridas S."/>
            <person name="Hughes K."/>
            <person name="Justo A."/>
            <person name="Karasinski D."/>
            <person name="Kautmanova I."/>
            <person name="Kiss B."/>
            <person name="Kocsube S."/>
            <person name="Kotiranta H."/>
            <person name="LaButti K.M."/>
            <person name="Lechner B.E."/>
            <person name="Liimatainen K."/>
            <person name="Lipzen A."/>
            <person name="Lukacs Z."/>
            <person name="Mihaltcheva S."/>
            <person name="Morgado L.N."/>
            <person name="Niskanen T."/>
            <person name="Noordeloos M.E."/>
            <person name="Ohm R.A."/>
            <person name="Ortiz-Santana B."/>
            <person name="Ovrebo C."/>
            <person name="Racz N."/>
            <person name="Riley R."/>
            <person name="Savchenko A."/>
            <person name="Shiryaev A."/>
            <person name="Soop K."/>
            <person name="Spirin V."/>
            <person name="Szebenyi C."/>
            <person name="Tomsovsky M."/>
            <person name="Tulloss R.E."/>
            <person name="Uehling J."/>
            <person name="Grigoriev I.V."/>
            <person name="Vagvolgyi C."/>
            <person name="Papp T."/>
            <person name="Martin F.M."/>
            <person name="Miettinen O."/>
            <person name="Hibbett D.S."/>
            <person name="Nagy L.G."/>
        </authorList>
    </citation>
    <scope>NUCLEOTIDE SEQUENCE [LARGE SCALE GENOMIC DNA]</scope>
    <source>
        <strain evidence="1 2">NL-1719</strain>
    </source>
</reference>
<keyword evidence="2" id="KW-1185">Reference proteome</keyword>
<dbReference type="EMBL" id="ML208325">
    <property type="protein sequence ID" value="TFK69721.1"/>
    <property type="molecule type" value="Genomic_DNA"/>
</dbReference>